<feature type="transmembrane region" description="Helical" evidence="1">
    <location>
        <begin position="29"/>
        <end position="54"/>
    </location>
</feature>
<sequence length="466" mass="50571">MMRRTSEEWPVESHPLVMRSRNEPRRKKVAFILKLAGVACIFLGVAWTLCYLYFGRYELAVVFVGLAGVGVLAVHRSRRSDGASLLLVAHGILAVVCAIALIDAPIAWVPRSAHLFLLPLAAGAAFTFERRERYGTLVFPLLCLGAFAAFAVGALDPLAPHMSPPLAVRAWGARLNTASAMLLLAAIFAIYRIDSGKRLGMERQLGRAVRNGEIEVHYQPQVRDSGIVSGAEALVRWRLPSGRLLSPAAFIDLAEESALICEIGLEVLRQACQTLSDWSSDPRTGALRLAVNISPVQLLDDASVPSISAIIREAGIDPTLLEFELTESALATDTAAVIARMEALEATGASWALDDFGTGYSSLATLRTLPVRKLKIDRQFLIEATRQESAQRLLCKIIEISHVLGMSALAEGVETPDQRELLSRLGCGHFQGYLFARPMTRVELDAWLATQRLPGAMASSRAVPAG</sequence>
<feature type="transmembrane region" description="Helical" evidence="1">
    <location>
        <begin position="60"/>
        <end position="76"/>
    </location>
</feature>
<protein>
    <submittedName>
        <fullName evidence="3">EAL domain-containing protein</fullName>
    </submittedName>
</protein>
<dbReference type="PANTHER" id="PTHR33121">
    <property type="entry name" value="CYCLIC DI-GMP PHOSPHODIESTERASE PDEF"/>
    <property type="match status" value="1"/>
</dbReference>
<dbReference type="InterPro" id="IPR035919">
    <property type="entry name" value="EAL_sf"/>
</dbReference>
<feature type="transmembrane region" description="Helical" evidence="1">
    <location>
        <begin position="175"/>
        <end position="193"/>
    </location>
</feature>
<dbReference type="Gene3D" id="3.20.20.450">
    <property type="entry name" value="EAL domain"/>
    <property type="match status" value="1"/>
</dbReference>
<feature type="transmembrane region" description="Helical" evidence="1">
    <location>
        <begin position="135"/>
        <end position="155"/>
    </location>
</feature>
<gene>
    <name evidence="3" type="ORF">EA655_01105</name>
</gene>
<dbReference type="SUPFAM" id="SSF141868">
    <property type="entry name" value="EAL domain-like"/>
    <property type="match status" value="1"/>
</dbReference>
<dbReference type="InterPro" id="IPR050706">
    <property type="entry name" value="Cyclic-di-GMP_PDE-like"/>
</dbReference>
<evidence type="ECO:0000313" key="3">
    <source>
        <dbReference type="EMBL" id="TAA46319.1"/>
    </source>
</evidence>
<dbReference type="CDD" id="cd01948">
    <property type="entry name" value="EAL"/>
    <property type="match status" value="1"/>
</dbReference>
<comment type="caution">
    <text evidence="3">The sequence shown here is derived from an EMBL/GenBank/DDBJ whole genome shotgun (WGS) entry which is preliminary data.</text>
</comment>
<feature type="transmembrane region" description="Helical" evidence="1">
    <location>
        <begin position="108"/>
        <end position="128"/>
    </location>
</feature>
<name>A0A4Q8MA90_9GAMM</name>
<feature type="transmembrane region" description="Helical" evidence="1">
    <location>
        <begin position="83"/>
        <end position="102"/>
    </location>
</feature>
<organism evidence="3 4">
    <name type="scientific">Pseudoxanthomonas winnipegensis</name>
    <dbReference type="NCBI Taxonomy" id="2480810"/>
    <lineage>
        <taxon>Bacteria</taxon>
        <taxon>Pseudomonadati</taxon>
        <taxon>Pseudomonadota</taxon>
        <taxon>Gammaproteobacteria</taxon>
        <taxon>Lysobacterales</taxon>
        <taxon>Lysobacteraceae</taxon>
        <taxon>Pseudoxanthomonas</taxon>
    </lineage>
</organism>
<dbReference type="InterPro" id="IPR001633">
    <property type="entry name" value="EAL_dom"/>
</dbReference>
<evidence type="ECO:0000256" key="1">
    <source>
        <dbReference type="SAM" id="Phobius"/>
    </source>
</evidence>
<proteinExistence type="predicted"/>
<reference evidence="3 4" key="1">
    <citation type="submission" date="2019-02" db="EMBL/GenBank/DDBJ databases">
        <title>WGS of Pseudoxanthomonas species novum from clinical isolates.</title>
        <authorList>
            <person name="Bernier A.-M."/>
            <person name="Bernard K."/>
            <person name="Vachon A."/>
        </authorList>
    </citation>
    <scope>NUCLEOTIDE SEQUENCE [LARGE SCALE GENOMIC DNA]</scope>
    <source>
        <strain evidence="3 4">NML130969</strain>
    </source>
</reference>
<dbReference type="AlphaFoldDB" id="A0A4Q8MA90"/>
<dbReference type="PANTHER" id="PTHR33121:SF70">
    <property type="entry name" value="SIGNALING PROTEIN YKOW"/>
    <property type="match status" value="1"/>
</dbReference>
<feature type="domain" description="EAL" evidence="2">
    <location>
        <begin position="198"/>
        <end position="452"/>
    </location>
</feature>
<dbReference type="EMBL" id="SHMG01000001">
    <property type="protein sequence ID" value="TAA46319.1"/>
    <property type="molecule type" value="Genomic_DNA"/>
</dbReference>
<dbReference type="PROSITE" id="PS50883">
    <property type="entry name" value="EAL"/>
    <property type="match status" value="1"/>
</dbReference>
<dbReference type="OrthoDB" id="9804951at2"/>
<dbReference type="Proteomes" id="UP000294164">
    <property type="component" value="Unassembled WGS sequence"/>
</dbReference>
<accession>A0A4Q8MA90</accession>
<keyword evidence="1" id="KW-0472">Membrane</keyword>
<keyword evidence="1" id="KW-1133">Transmembrane helix</keyword>
<evidence type="ECO:0000313" key="4">
    <source>
        <dbReference type="Proteomes" id="UP000294164"/>
    </source>
</evidence>
<keyword evidence="1" id="KW-0812">Transmembrane</keyword>
<evidence type="ECO:0000259" key="2">
    <source>
        <dbReference type="PROSITE" id="PS50883"/>
    </source>
</evidence>
<dbReference type="GO" id="GO:0071111">
    <property type="term" value="F:cyclic-guanylate-specific phosphodiesterase activity"/>
    <property type="evidence" value="ECO:0007669"/>
    <property type="project" value="InterPro"/>
</dbReference>
<dbReference type="SMART" id="SM00052">
    <property type="entry name" value="EAL"/>
    <property type="match status" value="1"/>
</dbReference>
<dbReference type="Pfam" id="PF00563">
    <property type="entry name" value="EAL"/>
    <property type="match status" value="1"/>
</dbReference>